<evidence type="ECO:0008006" key="5">
    <source>
        <dbReference type="Google" id="ProtNLM"/>
    </source>
</evidence>
<dbReference type="GO" id="GO:0006631">
    <property type="term" value="P:fatty acid metabolic process"/>
    <property type="evidence" value="ECO:0007669"/>
    <property type="project" value="InterPro"/>
</dbReference>
<dbReference type="PANTHER" id="PTHR48075">
    <property type="entry name" value="3-HYDROXYACYL-COA DEHYDROGENASE FAMILY PROTEIN"/>
    <property type="match status" value="1"/>
</dbReference>
<dbReference type="Gene3D" id="1.10.1040.10">
    <property type="entry name" value="N-(1-d-carboxylethyl)-l-norvaline Dehydrogenase, domain 2"/>
    <property type="match status" value="1"/>
</dbReference>
<protein>
    <recommendedName>
        <fullName evidence="5">3-hydroxyacyl-CoA dehydrogenase NAD binding domain-containing protein</fullName>
    </recommendedName>
</protein>
<proteinExistence type="predicted"/>
<dbReference type="AlphaFoldDB" id="A0A0F9CBU6"/>
<name>A0A0F9CBU6_9ZZZZ</name>
<evidence type="ECO:0000256" key="1">
    <source>
        <dbReference type="ARBA" id="ARBA00023002"/>
    </source>
</evidence>
<organism evidence="4">
    <name type="scientific">marine sediment metagenome</name>
    <dbReference type="NCBI Taxonomy" id="412755"/>
    <lineage>
        <taxon>unclassified sequences</taxon>
        <taxon>metagenomes</taxon>
        <taxon>ecological metagenomes</taxon>
    </lineage>
</organism>
<dbReference type="Pfam" id="PF00725">
    <property type="entry name" value="3HCDH"/>
    <property type="match status" value="1"/>
</dbReference>
<dbReference type="EMBL" id="LAZR01045043">
    <property type="protein sequence ID" value="KKL00002.1"/>
    <property type="molecule type" value="Genomic_DNA"/>
</dbReference>
<dbReference type="PIRSF" id="PIRSF000105">
    <property type="entry name" value="HCDH"/>
    <property type="match status" value="1"/>
</dbReference>
<gene>
    <name evidence="4" type="ORF">LCGC14_2628980</name>
</gene>
<reference evidence="4" key="1">
    <citation type="journal article" date="2015" name="Nature">
        <title>Complex archaea that bridge the gap between prokaryotes and eukaryotes.</title>
        <authorList>
            <person name="Spang A."/>
            <person name="Saw J.H."/>
            <person name="Jorgensen S.L."/>
            <person name="Zaremba-Niedzwiedzka K."/>
            <person name="Martijn J."/>
            <person name="Lind A.E."/>
            <person name="van Eijk R."/>
            <person name="Schleper C."/>
            <person name="Guy L."/>
            <person name="Ettema T.J."/>
        </authorList>
    </citation>
    <scope>NUCLEOTIDE SEQUENCE</scope>
</reference>
<comment type="caution">
    <text evidence="4">The sequence shown here is derived from an EMBL/GenBank/DDBJ whole genome shotgun (WGS) entry which is preliminary data.</text>
</comment>
<dbReference type="GO" id="GO:0070403">
    <property type="term" value="F:NAD+ binding"/>
    <property type="evidence" value="ECO:0007669"/>
    <property type="project" value="InterPro"/>
</dbReference>
<dbReference type="InterPro" id="IPR006108">
    <property type="entry name" value="3HC_DH_C"/>
</dbReference>
<evidence type="ECO:0000259" key="3">
    <source>
        <dbReference type="Pfam" id="PF02737"/>
    </source>
</evidence>
<dbReference type="InterPro" id="IPR013328">
    <property type="entry name" value="6PGD_dom2"/>
</dbReference>
<dbReference type="InterPro" id="IPR006176">
    <property type="entry name" value="3-OHacyl-CoA_DH_NAD-bd"/>
</dbReference>
<feature type="domain" description="3-hydroxyacyl-CoA dehydrogenase C-terminal" evidence="2">
    <location>
        <begin position="175"/>
        <end position="276"/>
    </location>
</feature>
<dbReference type="InterPro" id="IPR022694">
    <property type="entry name" value="3-OHacyl-CoA_DH"/>
</dbReference>
<dbReference type="InterPro" id="IPR036291">
    <property type="entry name" value="NAD(P)-bd_dom_sf"/>
</dbReference>
<dbReference type="SUPFAM" id="SSF48179">
    <property type="entry name" value="6-phosphogluconate dehydrogenase C-terminal domain-like"/>
    <property type="match status" value="1"/>
</dbReference>
<dbReference type="PANTHER" id="PTHR48075:SF3">
    <property type="entry name" value="3-HYDROXYACYL-COA DEHYDROGENASE"/>
    <property type="match status" value="1"/>
</dbReference>
<dbReference type="GO" id="GO:0016616">
    <property type="term" value="F:oxidoreductase activity, acting on the CH-OH group of donors, NAD or NADP as acceptor"/>
    <property type="evidence" value="ECO:0007669"/>
    <property type="project" value="InterPro"/>
</dbReference>
<evidence type="ECO:0000313" key="4">
    <source>
        <dbReference type="EMBL" id="KKL00002.1"/>
    </source>
</evidence>
<feature type="domain" description="3-hydroxyacyl-CoA dehydrogenase NAD binding" evidence="3">
    <location>
        <begin position="2"/>
        <end position="170"/>
    </location>
</feature>
<feature type="non-terminal residue" evidence="4">
    <location>
        <position position="1"/>
    </location>
</feature>
<dbReference type="SUPFAM" id="SSF51735">
    <property type="entry name" value="NAD(P)-binding Rossmann-fold domains"/>
    <property type="match status" value="1"/>
</dbReference>
<dbReference type="Pfam" id="PF02737">
    <property type="entry name" value="3HCDH_N"/>
    <property type="match status" value="1"/>
</dbReference>
<dbReference type="Gene3D" id="3.40.50.720">
    <property type="entry name" value="NAD(P)-binding Rossmann-like Domain"/>
    <property type="match status" value="1"/>
</dbReference>
<evidence type="ECO:0000259" key="2">
    <source>
        <dbReference type="Pfam" id="PF00725"/>
    </source>
</evidence>
<sequence>IVAVVGTGTLGTQIAMQSANANYHVKIFDIREGSFQNTLKTNKDLERLVPLDKWPSCKKKIHQVKHLEEAVEEADLVIEAVPEDLVTKRKVWADIGLKTNPDTILATNSSSIPVSQLEESSGRPERCLNLHFYIGMNMVDVMKGTRTLPKVIETGINWVRSLECIPLTVKKELLGFCFNRVWRAVKREVLNMWANGFVDFRDVDRAWMIFNGMNESPERFGPFALMDKVGLDVIYDIEMVYYSDSKDSKDRPPKKLKEKIARGELGVKSGKGFYTYPDPEYMTPDFLNP</sequence>
<dbReference type="InterPro" id="IPR008927">
    <property type="entry name" value="6-PGluconate_DH-like_C_sf"/>
</dbReference>
<accession>A0A0F9CBU6</accession>
<keyword evidence="1" id="KW-0560">Oxidoreductase</keyword>